<name>A0A168KNV9_ABSGL</name>
<dbReference type="STRING" id="4829.A0A168KNV9"/>
<dbReference type="InterPro" id="IPR021109">
    <property type="entry name" value="Peptidase_aspartic_dom_sf"/>
</dbReference>
<evidence type="ECO:0000256" key="7">
    <source>
        <dbReference type="ARBA" id="ARBA00022801"/>
    </source>
</evidence>
<dbReference type="PANTHER" id="PTHR47966">
    <property type="entry name" value="BETA-SITE APP-CLEAVING ENZYME, ISOFORM A-RELATED"/>
    <property type="match status" value="1"/>
</dbReference>
<feature type="signal peptide" evidence="11">
    <location>
        <begin position="1"/>
        <end position="21"/>
    </location>
</feature>
<feature type="chain" id="PRO_5007898535" description="rhizopuspepsin" evidence="11">
    <location>
        <begin position="22"/>
        <end position="390"/>
    </location>
</feature>
<dbReference type="PROSITE" id="PS00141">
    <property type="entry name" value="ASP_PROTEASE"/>
    <property type="match status" value="2"/>
</dbReference>
<dbReference type="FunCoup" id="A0A168KNV9">
    <property type="interactions" value="64"/>
</dbReference>
<dbReference type="OMA" id="MKWFGVL"/>
<keyword evidence="5 11" id="KW-0732">Signal</keyword>
<dbReference type="FunFam" id="2.40.70.10:FF:000115">
    <property type="entry name" value="Lysosomal aspartic protease"/>
    <property type="match status" value="1"/>
</dbReference>
<feature type="domain" description="Peptidase A1" evidence="12">
    <location>
        <begin position="76"/>
        <end position="386"/>
    </location>
</feature>
<evidence type="ECO:0000313" key="13">
    <source>
        <dbReference type="EMBL" id="SAL95077.1"/>
    </source>
</evidence>
<dbReference type="InterPro" id="IPR033121">
    <property type="entry name" value="PEPTIDASE_A1"/>
</dbReference>
<dbReference type="InterPro" id="IPR001969">
    <property type="entry name" value="Aspartic_peptidase_AS"/>
</dbReference>
<evidence type="ECO:0000259" key="12">
    <source>
        <dbReference type="PROSITE" id="PS51767"/>
    </source>
</evidence>
<dbReference type="CDD" id="cd05471">
    <property type="entry name" value="pepsin_like"/>
    <property type="match status" value="1"/>
</dbReference>
<comment type="similarity">
    <text evidence="2 10">Belongs to the peptidase A1 family.</text>
</comment>
<dbReference type="Proteomes" id="UP000078561">
    <property type="component" value="Unassembled WGS sequence"/>
</dbReference>
<evidence type="ECO:0000256" key="4">
    <source>
        <dbReference type="ARBA" id="ARBA00022670"/>
    </source>
</evidence>
<keyword evidence="4 10" id="KW-0645">Protease</keyword>
<gene>
    <name evidence="13" type="primary">ABSGL_00376.1 scaffold 492</name>
</gene>
<evidence type="ECO:0000256" key="11">
    <source>
        <dbReference type="SAM" id="SignalP"/>
    </source>
</evidence>
<dbReference type="Gene3D" id="2.40.70.10">
    <property type="entry name" value="Acid Proteases"/>
    <property type="match status" value="2"/>
</dbReference>
<dbReference type="PROSITE" id="PS51767">
    <property type="entry name" value="PEPTIDASE_A1"/>
    <property type="match status" value="1"/>
</dbReference>
<organism evidence="13">
    <name type="scientific">Absidia glauca</name>
    <name type="common">Pin mould</name>
    <dbReference type="NCBI Taxonomy" id="4829"/>
    <lineage>
        <taxon>Eukaryota</taxon>
        <taxon>Fungi</taxon>
        <taxon>Fungi incertae sedis</taxon>
        <taxon>Mucoromycota</taxon>
        <taxon>Mucoromycotina</taxon>
        <taxon>Mucoromycetes</taxon>
        <taxon>Mucorales</taxon>
        <taxon>Cunninghamellaceae</taxon>
        <taxon>Absidia</taxon>
    </lineage>
</organism>
<dbReference type="Pfam" id="PF00026">
    <property type="entry name" value="Asp"/>
    <property type="match status" value="1"/>
</dbReference>
<dbReference type="GO" id="GO:0006508">
    <property type="term" value="P:proteolysis"/>
    <property type="evidence" value="ECO:0007669"/>
    <property type="project" value="UniProtKB-KW"/>
</dbReference>
<evidence type="ECO:0000256" key="8">
    <source>
        <dbReference type="PIRSR" id="PIRSR601461-1"/>
    </source>
</evidence>
<dbReference type="GO" id="GO:0004190">
    <property type="term" value="F:aspartic-type endopeptidase activity"/>
    <property type="evidence" value="ECO:0007669"/>
    <property type="project" value="UniProtKB-KW"/>
</dbReference>
<proteinExistence type="inferred from homology"/>
<protein>
    <recommendedName>
        <fullName evidence="3">rhizopuspepsin</fullName>
        <ecNumber evidence="3">3.4.23.21</ecNumber>
    </recommendedName>
</protein>
<evidence type="ECO:0000256" key="6">
    <source>
        <dbReference type="ARBA" id="ARBA00022750"/>
    </source>
</evidence>
<evidence type="ECO:0000256" key="3">
    <source>
        <dbReference type="ARBA" id="ARBA00013205"/>
    </source>
</evidence>
<feature type="disulfide bond" evidence="9">
    <location>
        <begin position="312"/>
        <end position="350"/>
    </location>
</feature>
<feature type="active site" evidence="8">
    <location>
        <position position="277"/>
    </location>
</feature>
<evidence type="ECO:0000256" key="5">
    <source>
        <dbReference type="ARBA" id="ARBA00022729"/>
    </source>
</evidence>
<evidence type="ECO:0000256" key="2">
    <source>
        <dbReference type="ARBA" id="ARBA00007447"/>
    </source>
</evidence>
<dbReference type="AlphaFoldDB" id="A0A168KNV9"/>
<evidence type="ECO:0000256" key="10">
    <source>
        <dbReference type="RuleBase" id="RU000454"/>
    </source>
</evidence>
<keyword evidence="14" id="KW-1185">Reference proteome</keyword>
<evidence type="ECO:0000313" key="14">
    <source>
        <dbReference type="Proteomes" id="UP000078561"/>
    </source>
</evidence>
<dbReference type="PRINTS" id="PR00792">
    <property type="entry name" value="PEPSIN"/>
</dbReference>
<dbReference type="EC" id="3.4.23.21" evidence="3"/>
<dbReference type="OrthoDB" id="15189at2759"/>
<dbReference type="PANTHER" id="PTHR47966:SF51">
    <property type="entry name" value="BETA-SITE APP-CLEAVING ENZYME, ISOFORM A-RELATED"/>
    <property type="match status" value="1"/>
</dbReference>
<dbReference type="SUPFAM" id="SSF50630">
    <property type="entry name" value="Acid proteases"/>
    <property type="match status" value="1"/>
</dbReference>
<accession>A0A168KNV9</accession>
<dbReference type="InParanoid" id="A0A168KNV9"/>
<comment type="catalytic activity">
    <reaction evidence="1">
        <text>Hydrolysis of proteins with broad specificity similar to that of pepsin A, preferring hydrophobic residues at P1 and P1'. Clots milk and activates trypsinogen. Does not cleave 4-Gln-|-His-5, but does cleave 10-His-|-Leu-11 and 12-Val-|-Glu-13 in B chain of insulin.</text>
        <dbReference type="EC" id="3.4.23.21"/>
    </reaction>
</comment>
<keyword evidence="9" id="KW-1015">Disulfide bond</keyword>
<evidence type="ECO:0000256" key="1">
    <source>
        <dbReference type="ARBA" id="ARBA00001130"/>
    </source>
</evidence>
<evidence type="ECO:0000256" key="9">
    <source>
        <dbReference type="PIRSR" id="PIRSR601461-2"/>
    </source>
</evidence>
<keyword evidence="7 10" id="KW-0378">Hydrolase</keyword>
<feature type="active site" evidence="8">
    <location>
        <position position="94"/>
    </location>
</feature>
<sequence>MRITTCLVIATVLSVSSTIHAEFSGKHLRMELEKKTNKFWNTPERINFILSKYGIDGELDATSVVDLNSVFVDVEYLGTIGVGSPPQYFKMNLDTGSADIWIPTEPCDSCEGHKTFNPKDSSSFQPINKAWSLRYGDGSGVNGVTAGDTVRIGDASVANQTIGLATSLSADFVNDRYMDGIIGLAFPSLSFTGQKQSVVERLYEAGEIAEPVVGVFLGHIGDAGGKGEAIFGGVNPDHYTGDLKFIPVTVKKYWQVAFGGIEIGDRSIRNNAQAIIDTGTTLTILPPTLAKAFHDAIPGATFDNRYGWQLPCKPTTSLGNITFYLGGEAFPVPIADMIRERSSPEDPSLCFSGVAAANSDLIIMGDTFLRNYYSAYDYRQARIGLAPSKA</sequence>
<dbReference type="InterPro" id="IPR034164">
    <property type="entry name" value="Pepsin-like_dom"/>
</dbReference>
<reference evidence="13" key="1">
    <citation type="submission" date="2016-04" db="EMBL/GenBank/DDBJ databases">
        <authorList>
            <person name="Evans L.H."/>
            <person name="Alamgir A."/>
            <person name="Owens N."/>
            <person name="Weber N.D."/>
            <person name="Virtaneva K."/>
            <person name="Barbian K."/>
            <person name="Babar A."/>
            <person name="Rosenke K."/>
        </authorList>
    </citation>
    <scope>NUCLEOTIDE SEQUENCE [LARGE SCALE GENOMIC DNA]</scope>
    <source>
        <strain evidence="13">CBS 101.48</strain>
    </source>
</reference>
<dbReference type="EMBL" id="LT550136">
    <property type="protein sequence ID" value="SAL95077.1"/>
    <property type="molecule type" value="Genomic_DNA"/>
</dbReference>
<keyword evidence="6 10" id="KW-0064">Aspartyl protease</keyword>
<dbReference type="InterPro" id="IPR001461">
    <property type="entry name" value="Aspartic_peptidase_A1"/>
</dbReference>